<dbReference type="InterPro" id="IPR027417">
    <property type="entry name" value="P-loop_NTPase"/>
</dbReference>
<dbReference type="PANTHER" id="PTHR24220">
    <property type="entry name" value="IMPORT ATP-BINDING PROTEIN"/>
    <property type="match status" value="1"/>
</dbReference>
<dbReference type="Pfam" id="PF00005">
    <property type="entry name" value="ABC_tran"/>
    <property type="match status" value="1"/>
</dbReference>
<dbReference type="PANTHER" id="PTHR24220:SF86">
    <property type="entry name" value="ABC TRANSPORTER ABCH.1"/>
    <property type="match status" value="1"/>
</dbReference>
<dbReference type="InterPro" id="IPR015854">
    <property type="entry name" value="ABC_transpr_LolD-like"/>
</dbReference>
<proteinExistence type="predicted"/>
<dbReference type="GO" id="GO:0022857">
    <property type="term" value="F:transmembrane transporter activity"/>
    <property type="evidence" value="ECO:0007669"/>
    <property type="project" value="TreeGrafter"/>
</dbReference>
<sequence length="124" mass="13704">MSEHQNGPEDQLKTIIVTQKLTKIYGKGTTRVAALKGVNLSVRKGEFIAVLGPSGSGKTTLLNMLGALDRPTRGRVIIDGVETSSVPERRLYRIRREKLGFIFQTYYLVPTLNALQNVLIPVLP</sequence>
<accession>X0SQK2</accession>
<protein>
    <recommendedName>
        <fullName evidence="1">ABC transporter domain-containing protein</fullName>
    </recommendedName>
</protein>
<dbReference type="SUPFAM" id="SSF52540">
    <property type="entry name" value="P-loop containing nucleoside triphosphate hydrolases"/>
    <property type="match status" value="1"/>
</dbReference>
<dbReference type="AlphaFoldDB" id="X0SQK2"/>
<dbReference type="EMBL" id="BARS01007040">
    <property type="protein sequence ID" value="GAF77411.1"/>
    <property type="molecule type" value="Genomic_DNA"/>
</dbReference>
<name>X0SQK2_9ZZZZ</name>
<dbReference type="Gene3D" id="3.40.50.300">
    <property type="entry name" value="P-loop containing nucleotide triphosphate hydrolases"/>
    <property type="match status" value="1"/>
</dbReference>
<evidence type="ECO:0000259" key="1">
    <source>
        <dbReference type="Pfam" id="PF00005"/>
    </source>
</evidence>
<reference evidence="2" key="1">
    <citation type="journal article" date="2014" name="Front. Microbiol.">
        <title>High frequency of phylogenetically diverse reductive dehalogenase-homologous genes in deep subseafloor sedimentary metagenomes.</title>
        <authorList>
            <person name="Kawai M."/>
            <person name="Futagami T."/>
            <person name="Toyoda A."/>
            <person name="Takaki Y."/>
            <person name="Nishi S."/>
            <person name="Hori S."/>
            <person name="Arai W."/>
            <person name="Tsubouchi T."/>
            <person name="Morono Y."/>
            <person name="Uchiyama I."/>
            <person name="Ito T."/>
            <person name="Fujiyama A."/>
            <person name="Inagaki F."/>
            <person name="Takami H."/>
        </authorList>
    </citation>
    <scope>NUCLEOTIDE SEQUENCE</scope>
    <source>
        <strain evidence="2">Expedition CK06-06</strain>
    </source>
</reference>
<evidence type="ECO:0000313" key="2">
    <source>
        <dbReference type="EMBL" id="GAF77411.1"/>
    </source>
</evidence>
<dbReference type="InterPro" id="IPR003439">
    <property type="entry name" value="ABC_transporter-like_ATP-bd"/>
</dbReference>
<comment type="caution">
    <text evidence="2">The sequence shown here is derived from an EMBL/GenBank/DDBJ whole genome shotgun (WGS) entry which is preliminary data.</text>
</comment>
<organism evidence="2">
    <name type="scientific">marine sediment metagenome</name>
    <dbReference type="NCBI Taxonomy" id="412755"/>
    <lineage>
        <taxon>unclassified sequences</taxon>
        <taxon>metagenomes</taxon>
        <taxon>ecological metagenomes</taxon>
    </lineage>
</organism>
<dbReference type="GO" id="GO:0005886">
    <property type="term" value="C:plasma membrane"/>
    <property type="evidence" value="ECO:0007669"/>
    <property type="project" value="TreeGrafter"/>
</dbReference>
<gene>
    <name evidence="2" type="ORF">S01H1_13631</name>
</gene>
<dbReference type="GO" id="GO:0016887">
    <property type="term" value="F:ATP hydrolysis activity"/>
    <property type="evidence" value="ECO:0007669"/>
    <property type="project" value="InterPro"/>
</dbReference>
<feature type="non-terminal residue" evidence="2">
    <location>
        <position position="124"/>
    </location>
</feature>
<feature type="domain" description="ABC transporter" evidence="1">
    <location>
        <begin position="35"/>
        <end position="117"/>
    </location>
</feature>
<dbReference type="GO" id="GO:0005524">
    <property type="term" value="F:ATP binding"/>
    <property type="evidence" value="ECO:0007669"/>
    <property type="project" value="InterPro"/>
</dbReference>